<dbReference type="PANTHER" id="PTHR34374">
    <property type="entry name" value="LARGE RIBOSOMAL RNA SUBUNIT ACCUMULATION PROTEIN YCED HOMOLOG 1, CHLOROPLASTIC"/>
    <property type="match status" value="1"/>
</dbReference>
<sequence length="157" mass="17081">MSAFVIQLAALAGGLNRLEERALAADLELEESQWPGTIFGALTVERTGERVAVRGQVRAVAQLECGRCLVTFEQPVEGDLTLYADRSGGSLGLERELEDDHAMRFHDGRRLDLRGAAREALLVELPITPRCREECRGLCPTCGADLNQGPCDCGGRE</sequence>
<protein>
    <submittedName>
        <fullName evidence="1">DUF177 domain-containing protein</fullName>
    </submittedName>
</protein>
<dbReference type="Proteomes" id="UP000316609">
    <property type="component" value="Unassembled WGS sequence"/>
</dbReference>
<reference evidence="1 2" key="1">
    <citation type="journal article" date="2019" name="Nat. Microbiol.">
        <title>Mediterranean grassland soil C-N compound turnover is dependent on rainfall and depth, and is mediated by genomically divergent microorganisms.</title>
        <authorList>
            <person name="Diamond S."/>
            <person name="Andeer P.F."/>
            <person name="Li Z."/>
            <person name="Crits-Christoph A."/>
            <person name="Burstein D."/>
            <person name="Anantharaman K."/>
            <person name="Lane K.R."/>
            <person name="Thomas B.C."/>
            <person name="Pan C."/>
            <person name="Northen T.R."/>
            <person name="Banfield J.F."/>
        </authorList>
    </citation>
    <scope>NUCLEOTIDE SEQUENCE [LARGE SCALE GENOMIC DNA]</scope>
    <source>
        <strain evidence="1">WS_8</strain>
    </source>
</reference>
<evidence type="ECO:0000313" key="2">
    <source>
        <dbReference type="Proteomes" id="UP000316609"/>
    </source>
</evidence>
<dbReference type="EMBL" id="VBOY01000007">
    <property type="protein sequence ID" value="TMQ68521.1"/>
    <property type="molecule type" value="Genomic_DNA"/>
</dbReference>
<comment type="caution">
    <text evidence="1">The sequence shown here is derived from an EMBL/GenBank/DDBJ whole genome shotgun (WGS) entry which is preliminary data.</text>
</comment>
<proteinExistence type="predicted"/>
<dbReference type="PANTHER" id="PTHR34374:SF1">
    <property type="entry name" value="LARGE RIBOSOMAL RNA SUBUNIT ACCUMULATION PROTEIN YCED HOMOLOG 1, CHLOROPLASTIC"/>
    <property type="match status" value="1"/>
</dbReference>
<dbReference type="AlphaFoldDB" id="A0A538TY55"/>
<gene>
    <name evidence="1" type="ORF">E6K78_00810</name>
</gene>
<dbReference type="Pfam" id="PF02620">
    <property type="entry name" value="YceD"/>
    <property type="match status" value="1"/>
</dbReference>
<organism evidence="1 2">
    <name type="scientific">Eiseniibacteriota bacterium</name>
    <dbReference type="NCBI Taxonomy" id="2212470"/>
    <lineage>
        <taxon>Bacteria</taxon>
        <taxon>Candidatus Eiseniibacteriota</taxon>
    </lineage>
</organism>
<accession>A0A538TY55</accession>
<evidence type="ECO:0000313" key="1">
    <source>
        <dbReference type="EMBL" id="TMQ68521.1"/>
    </source>
</evidence>
<name>A0A538TY55_UNCEI</name>
<dbReference type="InterPro" id="IPR003772">
    <property type="entry name" value="YceD"/>
</dbReference>